<dbReference type="AlphaFoldDB" id="A0A645C5J7"/>
<dbReference type="InterPro" id="IPR017853">
    <property type="entry name" value="GH"/>
</dbReference>
<dbReference type="SUPFAM" id="SSF51445">
    <property type="entry name" value="(Trans)glycosidases"/>
    <property type="match status" value="1"/>
</dbReference>
<organism evidence="1">
    <name type="scientific">bioreactor metagenome</name>
    <dbReference type="NCBI Taxonomy" id="1076179"/>
    <lineage>
        <taxon>unclassified sequences</taxon>
        <taxon>metagenomes</taxon>
        <taxon>ecological metagenomes</taxon>
    </lineage>
</organism>
<accession>A0A645C5J7</accession>
<dbReference type="EMBL" id="VSSQ01025134">
    <property type="protein sequence ID" value="MPM73076.1"/>
    <property type="molecule type" value="Genomic_DNA"/>
</dbReference>
<reference evidence="1" key="1">
    <citation type="submission" date="2019-08" db="EMBL/GenBank/DDBJ databases">
        <authorList>
            <person name="Kucharzyk K."/>
            <person name="Murdoch R.W."/>
            <person name="Higgins S."/>
            <person name="Loffler F."/>
        </authorList>
    </citation>
    <scope>NUCLEOTIDE SEQUENCE</scope>
</reference>
<comment type="caution">
    <text evidence="1">The sequence shown here is derived from an EMBL/GenBank/DDBJ whole genome shotgun (WGS) entry which is preliminary data.</text>
</comment>
<gene>
    <name evidence="1" type="ORF">SDC9_120052</name>
</gene>
<name>A0A645C5J7_9ZZZZ</name>
<protein>
    <submittedName>
        <fullName evidence="1">Uncharacterized protein</fullName>
    </submittedName>
</protein>
<proteinExistence type="predicted"/>
<evidence type="ECO:0000313" key="1">
    <source>
        <dbReference type="EMBL" id="MPM73076.1"/>
    </source>
</evidence>
<dbReference type="Gene3D" id="3.20.20.80">
    <property type="entry name" value="Glycosidases"/>
    <property type="match status" value="1"/>
</dbReference>
<sequence>MSAVKEYWDRDDAMFRSEVGVPGAMSAETMNKYKGQFQLLPASMENPLWRSVSWWIQWEEYLKSGRSVDNLNEYIEWSQNRQMEGLVLALKKSKERFPTCGGFIIWMGHDSYPCMINTSLIDFEGNPKPVVDELSKIWKDNSYLKKYLRE</sequence>